<dbReference type="AlphaFoldDB" id="A0A6B1G5N9"/>
<dbReference type="GO" id="GO:0009055">
    <property type="term" value="F:electron transfer activity"/>
    <property type="evidence" value="ECO:0007669"/>
    <property type="project" value="InterPro"/>
</dbReference>
<dbReference type="SUPFAM" id="SSF63829">
    <property type="entry name" value="Calcium-dependent phosphotriesterase"/>
    <property type="match status" value="1"/>
</dbReference>
<feature type="domain" description="Cytochrome C Planctomycete-type" evidence="2">
    <location>
        <begin position="149"/>
        <end position="199"/>
    </location>
</feature>
<feature type="region of interest" description="Disordered" evidence="1">
    <location>
        <begin position="282"/>
        <end position="329"/>
    </location>
</feature>
<reference evidence="3" key="1">
    <citation type="submission" date="2019-09" db="EMBL/GenBank/DDBJ databases">
        <title>Characterisation of the sponge microbiome using genome-centric metagenomics.</title>
        <authorList>
            <person name="Engelberts J.P."/>
            <person name="Robbins S.J."/>
            <person name="De Goeij J.M."/>
            <person name="Aranda M."/>
            <person name="Bell S.C."/>
            <person name="Webster N.S."/>
        </authorList>
    </citation>
    <scope>NUCLEOTIDE SEQUENCE</scope>
    <source>
        <strain evidence="3">SB0675_bin_29</strain>
    </source>
</reference>
<name>A0A6B1G5N9_9CHLR</name>
<dbReference type="PANTHER" id="PTHR35889:SF3">
    <property type="entry name" value="F-BOX DOMAIN-CONTAINING PROTEIN"/>
    <property type="match status" value="1"/>
</dbReference>
<proteinExistence type="predicted"/>
<accession>A0A6B1G5N9</accession>
<evidence type="ECO:0000259" key="2">
    <source>
        <dbReference type="Pfam" id="PF07635"/>
    </source>
</evidence>
<dbReference type="GO" id="GO:0020037">
    <property type="term" value="F:heme binding"/>
    <property type="evidence" value="ECO:0007669"/>
    <property type="project" value="InterPro"/>
</dbReference>
<protein>
    <recommendedName>
        <fullName evidence="2">Cytochrome C Planctomycete-type domain-containing protein</fullName>
    </recommendedName>
</protein>
<dbReference type="EMBL" id="VYDA01000484">
    <property type="protein sequence ID" value="MYH62716.1"/>
    <property type="molecule type" value="Genomic_DNA"/>
</dbReference>
<feature type="compositionally biased region" description="Low complexity" evidence="1">
    <location>
        <begin position="284"/>
        <end position="311"/>
    </location>
</feature>
<evidence type="ECO:0000313" key="3">
    <source>
        <dbReference type="EMBL" id="MYH62716.1"/>
    </source>
</evidence>
<gene>
    <name evidence="3" type="ORF">F4148_13495</name>
</gene>
<dbReference type="Gene3D" id="2.120.10.30">
    <property type="entry name" value="TolB, C-terminal domain"/>
    <property type="match status" value="1"/>
</dbReference>
<sequence length="712" mass="75105">MSHRRRSAPFFAIPLLVCAFLFLGACVFQPIGPINSEKKLPPLPAVHPDPMGGTAAIGLIHGMEEAISCLAGGQPVYAVVQRYANVRNRPHFEGCLLGRVPAGTLVRVEAVFGQEQAIPFISLDRSLGRIPIAAPGFDEDIQPLLEENCGACHSAVVKQGELQVTEFEPLMAGGLNGPVVQPGAPEASTLWTQVWSGAMPLVGELGDDDKALIYDWIMAGANRQGTEPAPVAEMWLRLSGEDFNPLPNECAQDGGTVPFVSAQLALPASCAATPNAEQIAAFQPASPATSPASSGSANNADANDGTNTGGDAEAKPEENTQNSAAAPPRGMAAGRVGIRVAPLNLSPPSESDPWLVPQGGFCAEQFLAEKLQDKHSITALTFAPDGRLFIALDHHATRNFDPNILYDPYHASRSIAIWHSVSRDSYYEILRESSRVTGMAWHAGALYLNRAGEVGRIVDGGGYEPLAGGFAVSGKDFHANNGLVISAGWLYISAGGVRDGYADGIIVLHDGELPAETLATNVAAGGNPFGARIVRARLDRLLAERSIGVFQTAARGVRNPYGIAVDPFGRIWFTDNGATNVPGDFNAGDEVDLLDPRTLSAAANAGDVNATPFYGFPLVLGGVNKDWWTAPVLTLPNSAAPTGITWAYDTIFFANYGHDPGLFRMANAGGQIIAERIMHNWPVQAVTTAPDGAVWIGTGQGMLFRLVPGCGG</sequence>
<dbReference type="SUPFAM" id="SSF46626">
    <property type="entry name" value="Cytochrome c"/>
    <property type="match status" value="1"/>
</dbReference>
<dbReference type="InterPro" id="IPR011429">
    <property type="entry name" value="Cyt_c_Planctomycete-type"/>
</dbReference>
<dbReference type="PROSITE" id="PS51257">
    <property type="entry name" value="PROKAR_LIPOPROTEIN"/>
    <property type="match status" value="1"/>
</dbReference>
<organism evidence="3">
    <name type="scientific">Caldilineaceae bacterium SB0675_bin_29</name>
    <dbReference type="NCBI Taxonomy" id="2605266"/>
    <lineage>
        <taxon>Bacteria</taxon>
        <taxon>Bacillati</taxon>
        <taxon>Chloroflexota</taxon>
        <taxon>Caldilineae</taxon>
        <taxon>Caldilineales</taxon>
        <taxon>Caldilineaceae</taxon>
    </lineage>
</organism>
<dbReference type="Pfam" id="PF07635">
    <property type="entry name" value="PSCyt1"/>
    <property type="match status" value="1"/>
</dbReference>
<dbReference type="InterPro" id="IPR011042">
    <property type="entry name" value="6-blade_b-propeller_TolB-like"/>
</dbReference>
<dbReference type="InterPro" id="IPR036909">
    <property type="entry name" value="Cyt_c-like_dom_sf"/>
</dbReference>
<comment type="caution">
    <text evidence="3">The sequence shown here is derived from an EMBL/GenBank/DDBJ whole genome shotgun (WGS) entry which is preliminary data.</text>
</comment>
<evidence type="ECO:0000256" key="1">
    <source>
        <dbReference type="SAM" id="MobiDB-lite"/>
    </source>
</evidence>
<dbReference type="PANTHER" id="PTHR35889">
    <property type="entry name" value="CYCLOINULO-OLIGOSACCHARIDE FRUCTANOTRANSFERASE-RELATED"/>
    <property type="match status" value="1"/>
</dbReference>